<keyword evidence="4 5" id="KW-0648">Protein biosynthesis</keyword>
<feature type="region of interest" description="Disordered" evidence="6">
    <location>
        <begin position="30"/>
        <end position="51"/>
    </location>
</feature>
<comment type="function">
    <text evidence="5">Attaches a formyl group to the free amino group of methionyl-tRNA(fMet). The formyl group appears to play a dual role in the initiator identity of N-formylmethionyl-tRNA by promoting its recognition by IF2 and preventing the misappropriation of this tRNA by the elongation apparatus.</text>
</comment>
<dbReference type="InterPro" id="IPR036477">
    <property type="entry name" value="Formyl_transf_N_sf"/>
</dbReference>
<comment type="catalytic activity">
    <reaction evidence="5">
        <text>L-methionyl-tRNA(fMet) + (6R)-10-formyltetrahydrofolate = N-formyl-L-methionyl-tRNA(fMet) + (6S)-5,6,7,8-tetrahydrofolate + H(+)</text>
        <dbReference type="Rhea" id="RHEA:24380"/>
        <dbReference type="Rhea" id="RHEA-COMP:9952"/>
        <dbReference type="Rhea" id="RHEA-COMP:9953"/>
        <dbReference type="ChEBI" id="CHEBI:15378"/>
        <dbReference type="ChEBI" id="CHEBI:57453"/>
        <dbReference type="ChEBI" id="CHEBI:78530"/>
        <dbReference type="ChEBI" id="CHEBI:78844"/>
        <dbReference type="ChEBI" id="CHEBI:195366"/>
        <dbReference type="EC" id="2.1.2.9"/>
    </reaction>
</comment>
<organism evidence="9 10">
    <name type="scientific">Atopobium deltae</name>
    <dbReference type="NCBI Taxonomy" id="1393034"/>
    <lineage>
        <taxon>Bacteria</taxon>
        <taxon>Bacillati</taxon>
        <taxon>Actinomycetota</taxon>
        <taxon>Coriobacteriia</taxon>
        <taxon>Coriobacteriales</taxon>
        <taxon>Atopobiaceae</taxon>
        <taxon>Atopobium</taxon>
    </lineage>
</organism>
<feature type="domain" description="Formyl transferase C-terminal" evidence="8">
    <location>
        <begin position="234"/>
        <end position="343"/>
    </location>
</feature>
<evidence type="ECO:0000313" key="9">
    <source>
        <dbReference type="EMBL" id="KXB33900.1"/>
    </source>
</evidence>
<dbReference type="EMBL" id="LSCR01000029">
    <property type="protein sequence ID" value="KXB33900.1"/>
    <property type="molecule type" value="Genomic_DNA"/>
</dbReference>
<dbReference type="InterPro" id="IPR002376">
    <property type="entry name" value="Formyl_transf_N"/>
</dbReference>
<dbReference type="InterPro" id="IPR041711">
    <property type="entry name" value="Met-tRNA-FMT_N"/>
</dbReference>
<sequence length="353" mass="37557">MRIVFMGTPQFAVPSCEVLLGLRGEKHNSKHEAATSAADHTAAASAAAATDHVSPKHEVVLVVTRPDAVRSRGKHREPSPVKLCAQEHGLPVLETSKVPRDVIDQIHEAAPDIIVVAAYGAIIPDEVLELPRLCCINVHASLLPRWRGAAPLQRAILAGDTRAGVSIMRVVSELDAGPFCLQKELAIGTSSADELTQRVAELGADALLKALDDIEAGCVQWTEQDSTQVTYAHKIKKAEMLLDPTVAAVENSLRVQASTDAAPARVCIAGKSLRVFAARAVDEGDLSSSAGMYAAGVVAGHSGEVFIDTGRVFLGCVRGAFEILELRPDGKKTMSAKAWAAGMRDRNSSWEKL</sequence>
<proteinExistence type="inferred from homology"/>
<keyword evidence="10" id="KW-1185">Reference proteome</keyword>
<accession>A0A133XSK6</accession>
<comment type="caution">
    <text evidence="9">The sequence shown here is derived from an EMBL/GenBank/DDBJ whole genome shotgun (WGS) entry which is preliminary data.</text>
</comment>
<evidence type="ECO:0000256" key="5">
    <source>
        <dbReference type="HAMAP-Rule" id="MF_00182"/>
    </source>
</evidence>
<dbReference type="SUPFAM" id="SSF53328">
    <property type="entry name" value="Formyltransferase"/>
    <property type="match status" value="1"/>
</dbReference>
<dbReference type="EC" id="2.1.2.9" evidence="2 5"/>
<evidence type="ECO:0000259" key="8">
    <source>
        <dbReference type="Pfam" id="PF02911"/>
    </source>
</evidence>
<dbReference type="RefSeq" id="WP_066305992.1">
    <property type="nucleotide sequence ID" value="NZ_KQ959507.1"/>
</dbReference>
<dbReference type="Pfam" id="PF00551">
    <property type="entry name" value="Formyl_trans_N"/>
    <property type="match status" value="1"/>
</dbReference>
<evidence type="ECO:0000256" key="4">
    <source>
        <dbReference type="ARBA" id="ARBA00022917"/>
    </source>
</evidence>
<dbReference type="SUPFAM" id="SSF50486">
    <property type="entry name" value="FMT C-terminal domain-like"/>
    <property type="match status" value="1"/>
</dbReference>
<evidence type="ECO:0000256" key="2">
    <source>
        <dbReference type="ARBA" id="ARBA00012261"/>
    </source>
</evidence>
<evidence type="ECO:0000256" key="1">
    <source>
        <dbReference type="ARBA" id="ARBA00010699"/>
    </source>
</evidence>
<dbReference type="CDD" id="cd08646">
    <property type="entry name" value="FMT_core_Met-tRNA-FMT_N"/>
    <property type="match status" value="1"/>
</dbReference>
<feature type="compositionally biased region" description="Low complexity" evidence="6">
    <location>
        <begin position="34"/>
        <end position="51"/>
    </location>
</feature>
<feature type="binding site" evidence="5">
    <location>
        <begin position="141"/>
        <end position="144"/>
    </location>
    <ligand>
        <name>(6S)-5,6,7,8-tetrahydrofolate</name>
        <dbReference type="ChEBI" id="CHEBI:57453"/>
    </ligand>
</feature>
<keyword evidence="3 5" id="KW-0808">Transferase</keyword>
<dbReference type="PATRIC" id="fig|1393034.3.peg.1100"/>
<comment type="similarity">
    <text evidence="1 5">Belongs to the Fmt family.</text>
</comment>
<protein>
    <recommendedName>
        <fullName evidence="2 5">Methionyl-tRNA formyltransferase</fullName>
        <ecNumber evidence="2 5">2.1.2.9</ecNumber>
    </recommendedName>
</protein>
<dbReference type="InterPro" id="IPR011034">
    <property type="entry name" value="Formyl_transferase-like_C_sf"/>
</dbReference>
<dbReference type="PANTHER" id="PTHR11138:SF5">
    <property type="entry name" value="METHIONYL-TRNA FORMYLTRANSFERASE, MITOCHONDRIAL"/>
    <property type="match status" value="1"/>
</dbReference>
<reference evidence="10" key="1">
    <citation type="submission" date="2016-01" db="EMBL/GenBank/DDBJ databases">
        <authorList>
            <person name="Mitreva M."/>
            <person name="Pepin K.H."/>
            <person name="Mihindukulasuriya K.A."/>
            <person name="Fulton R."/>
            <person name="Fronick C."/>
            <person name="O'Laughlin M."/>
            <person name="Miner T."/>
            <person name="Herter B."/>
            <person name="Rosa B.A."/>
            <person name="Cordes M."/>
            <person name="Tomlinson C."/>
            <person name="Wollam A."/>
            <person name="Palsikar V.B."/>
            <person name="Mardis E.R."/>
            <person name="Wilson R.K."/>
        </authorList>
    </citation>
    <scope>NUCLEOTIDE SEQUENCE [LARGE SCALE GENOMIC DNA]</scope>
    <source>
        <strain evidence="10">DNF00019</strain>
    </source>
</reference>
<dbReference type="NCBIfam" id="TIGR00460">
    <property type="entry name" value="fmt"/>
    <property type="match status" value="1"/>
</dbReference>
<dbReference type="Gene3D" id="3.40.50.12230">
    <property type="match status" value="1"/>
</dbReference>
<dbReference type="Proteomes" id="UP000070675">
    <property type="component" value="Unassembled WGS sequence"/>
</dbReference>
<evidence type="ECO:0000256" key="6">
    <source>
        <dbReference type="SAM" id="MobiDB-lite"/>
    </source>
</evidence>
<dbReference type="GO" id="GO:0005829">
    <property type="term" value="C:cytosol"/>
    <property type="evidence" value="ECO:0007669"/>
    <property type="project" value="TreeGrafter"/>
</dbReference>
<dbReference type="GO" id="GO:0004479">
    <property type="term" value="F:methionyl-tRNA formyltransferase activity"/>
    <property type="evidence" value="ECO:0007669"/>
    <property type="project" value="UniProtKB-UniRule"/>
</dbReference>
<dbReference type="InterPro" id="IPR005794">
    <property type="entry name" value="Fmt"/>
</dbReference>
<dbReference type="PANTHER" id="PTHR11138">
    <property type="entry name" value="METHIONYL-TRNA FORMYLTRANSFERASE"/>
    <property type="match status" value="1"/>
</dbReference>
<dbReference type="AlphaFoldDB" id="A0A133XSK6"/>
<evidence type="ECO:0000256" key="3">
    <source>
        <dbReference type="ARBA" id="ARBA00022679"/>
    </source>
</evidence>
<feature type="domain" description="Formyl transferase N-terminal" evidence="7">
    <location>
        <begin position="54"/>
        <end position="211"/>
    </location>
</feature>
<dbReference type="STRING" id="1393034.HMPREF3192_01130"/>
<evidence type="ECO:0000313" key="10">
    <source>
        <dbReference type="Proteomes" id="UP000070675"/>
    </source>
</evidence>
<name>A0A133XSK6_9ACTN</name>
<dbReference type="Pfam" id="PF02911">
    <property type="entry name" value="Formyl_trans_C"/>
    <property type="match status" value="1"/>
</dbReference>
<gene>
    <name evidence="5" type="primary">fmt</name>
    <name evidence="9" type="ORF">HMPREF3192_01130</name>
</gene>
<dbReference type="HAMAP" id="MF_00182">
    <property type="entry name" value="Formyl_trans"/>
    <property type="match status" value="1"/>
</dbReference>
<evidence type="ECO:0000259" key="7">
    <source>
        <dbReference type="Pfam" id="PF00551"/>
    </source>
</evidence>
<dbReference type="InterPro" id="IPR005793">
    <property type="entry name" value="Formyl_trans_C"/>
</dbReference>